<accession>A0A934INX1</accession>
<dbReference type="PANTHER" id="PTHR36973:SF4">
    <property type="entry name" value="NODULATION PROTEIN"/>
    <property type="match status" value="1"/>
</dbReference>
<keyword evidence="2" id="KW-0489">Methyltransferase</keyword>
<comment type="caution">
    <text evidence="2">The sequence shown here is derived from an EMBL/GenBank/DDBJ whole genome shotgun (WGS) entry which is preliminary data.</text>
</comment>
<sequence>MSTSTASLRPAARPVKALLARAIDGTVKQRRLGAFALYTVARRIVRAFENHDVDMTTNGERWLQGRLAARGPVDAMDVGANRGEWVEGLLAHRTARRVVCYEPVPATFRALAARTNDPRAILVEAALSASPGSLRLNAVLDNPSISSVYDIACYQDGHPIEPIEVPATTGDREMARLGLSHLTILKIDAEGHDLAVASGFAGALGRGAIDLVQFEVNQFTLAAHQSLRAFFQLFGEAYLVCRLLPRGLEACGYHPMLDSFSQSNWVAVRRAYLDAAAVRDLGLRAAGGEPGRALARALAGNRLATLLGLEQGAPA</sequence>
<keyword evidence="3" id="KW-1185">Reference proteome</keyword>
<dbReference type="EMBL" id="JAEKJA010000007">
    <property type="protein sequence ID" value="MBJ3775926.1"/>
    <property type="molecule type" value="Genomic_DNA"/>
</dbReference>
<dbReference type="NCBIfam" id="TIGR01444">
    <property type="entry name" value="fkbM_fam"/>
    <property type="match status" value="1"/>
</dbReference>
<dbReference type="InterPro" id="IPR006342">
    <property type="entry name" value="FkbM_mtfrase"/>
</dbReference>
<proteinExistence type="predicted"/>
<dbReference type="AlphaFoldDB" id="A0A934INX1"/>
<dbReference type="GO" id="GO:0032259">
    <property type="term" value="P:methylation"/>
    <property type="evidence" value="ECO:0007669"/>
    <property type="project" value="UniProtKB-KW"/>
</dbReference>
<dbReference type="Gene3D" id="3.40.50.150">
    <property type="entry name" value="Vaccinia Virus protein VP39"/>
    <property type="match status" value="1"/>
</dbReference>
<dbReference type="Pfam" id="PF05050">
    <property type="entry name" value="Methyltransf_21"/>
    <property type="match status" value="1"/>
</dbReference>
<dbReference type="SUPFAM" id="SSF53335">
    <property type="entry name" value="S-adenosyl-L-methionine-dependent methyltransferases"/>
    <property type="match status" value="1"/>
</dbReference>
<dbReference type="PANTHER" id="PTHR36973">
    <property type="entry name" value="SLL1456 PROTEIN-RELATED"/>
    <property type="match status" value="1"/>
</dbReference>
<protein>
    <submittedName>
        <fullName evidence="2">FkbM family methyltransferase</fullName>
    </submittedName>
</protein>
<evidence type="ECO:0000313" key="3">
    <source>
        <dbReference type="Proteomes" id="UP000609531"/>
    </source>
</evidence>
<organism evidence="2 3">
    <name type="scientific">Acuticoccus mangrovi</name>
    <dbReference type="NCBI Taxonomy" id="2796142"/>
    <lineage>
        <taxon>Bacteria</taxon>
        <taxon>Pseudomonadati</taxon>
        <taxon>Pseudomonadota</taxon>
        <taxon>Alphaproteobacteria</taxon>
        <taxon>Hyphomicrobiales</taxon>
        <taxon>Amorphaceae</taxon>
        <taxon>Acuticoccus</taxon>
    </lineage>
</organism>
<dbReference type="GO" id="GO:0008171">
    <property type="term" value="F:O-methyltransferase activity"/>
    <property type="evidence" value="ECO:0007669"/>
    <property type="project" value="TreeGrafter"/>
</dbReference>
<gene>
    <name evidence="2" type="ORF">JCR33_09530</name>
</gene>
<dbReference type="Proteomes" id="UP000609531">
    <property type="component" value="Unassembled WGS sequence"/>
</dbReference>
<feature type="domain" description="Methyltransferase FkbM" evidence="1">
    <location>
        <begin position="77"/>
        <end position="232"/>
    </location>
</feature>
<evidence type="ECO:0000313" key="2">
    <source>
        <dbReference type="EMBL" id="MBJ3775926.1"/>
    </source>
</evidence>
<dbReference type="InterPro" id="IPR053188">
    <property type="entry name" value="FkbM_Methyltransferase"/>
</dbReference>
<reference evidence="2" key="1">
    <citation type="submission" date="2020-12" db="EMBL/GenBank/DDBJ databases">
        <title>Bacterial taxonomy.</title>
        <authorList>
            <person name="Pan X."/>
        </authorList>
    </citation>
    <scope>NUCLEOTIDE SEQUENCE</scope>
    <source>
        <strain evidence="2">B2012</strain>
    </source>
</reference>
<keyword evidence="2" id="KW-0808">Transferase</keyword>
<dbReference type="InterPro" id="IPR029063">
    <property type="entry name" value="SAM-dependent_MTases_sf"/>
</dbReference>
<dbReference type="RefSeq" id="WP_198881828.1">
    <property type="nucleotide sequence ID" value="NZ_JAEKJA010000007.1"/>
</dbReference>
<name>A0A934INX1_9HYPH</name>
<evidence type="ECO:0000259" key="1">
    <source>
        <dbReference type="Pfam" id="PF05050"/>
    </source>
</evidence>